<organism evidence="2 3">
    <name type="scientific">Arthrobotrys conoides</name>
    <dbReference type="NCBI Taxonomy" id="74498"/>
    <lineage>
        <taxon>Eukaryota</taxon>
        <taxon>Fungi</taxon>
        <taxon>Dikarya</taxon>
        <taxon>Ascomycota</taxon>
        <taxon>Pezizomycotina</taxon>
        <taxon>Orbiliomycetes</taxon>
        <taxon>Orbiliales</taxon>
        <taxon>Orbiliaceae</taxon>
        <taxon>Arthrobotrys</taxon>
    </lineage>
</organism>
<feature type="transmembrane region" description="Helical" evidence="1">
    <location>
        <begin position="97"/>
        <end position="115"/>
    </location>
</feature>
<keyword evidence="1" id="KW-1133">Transmembrane helix</keyword>
<dbReference type="AlphaFoldDB" id="A0AAN8NQB6"/>
<proteinExistence type="predicted"/>
<dbReference type="EMBL" id="JAVHJM010000005">
    <property type="protein sequence ID" value="KAK6514364.1"/>
    <property type="molecule type" value="Genomic_DNA"/>
</dbReference>
<gene>
    <name evidence="2" type="ORF">TWF506_008760</name>
</gene>
<evidence type="ECO:0000256" key="1">
    <source>
        <dbReference type="SAM" id="Phobius"/>
    </source>
</evidence>
<evidence type="ECO:0000313" key="3">
    <source>
        <dbReference type="Proteomes" id="UP001307849"/>
    </source>
</evidence>
<keyword evidence="3" id="KW-1185">Reference proteome</keyword>
<accession>A0AAN8NQB6</accession>
<sequence length="133" mass="14999">MSYPERMRGVMGLDEQARQNKKSGFTTSCSNVLDATLPSSSSLSLVINYDYQLWETPILTKEAKHELTPTESFFPLAELNHSRLSDPGRELMVRPRAFGILTILLGTSPVLPYVFCFRATRKHQDGGFFILLT</sequence>
<dbReference type="Proteomes" id="UP001307849">
    <property type="component" value="Unassembled WGS sequence"/>
</dbReference>
<reference evidence="2 3" key="1">
    <citation type="submission" date="2019-10" db="EMBL/GenBank/DDBJ databases">
        <authorList>
            <person name="Palmer J.M."/>
        </authorList>
    </citation>
    <scope>NUCLEOTIDE SEQUENCE [LARGE SCALE GENOMIC DNA]</scope>
    <source>
        <strain evidence="2 3">TWF506</strain>
    </source>
</reference>
<protein>
    <submittedName>
        <fullName evidence="2">Uncharacterized protein</fullName>
    </submittedName>
</protein>
<keyword evidence="1" id="KW-0812">Transmembrane</keyword>
<name>A0AAN8NQB6_9PEZI</name>
<keyword evidence="1" id="KW-0472">Membrane</keyword>
<evidence type="ECO:0000313" key="2">
    <source>
        <dbReference type="EMBL" id="KAK6514364.1"/>
    </source>
</evidence>
<comment type="caution">
    <text evidence="2">The sequence shown here is derived from an EMBL/GenBank/DDBJ whole genome shotgun (WGS) entry which is preliminary data.</text>
</comment>